<gene>
    <name evidence="1" type="primary">jg747</name>
    <name evidence="1" type="ORF">PAEG_LOCUS21597</name>
</gene>
<dbReference type="OrthoDB" id="6931130at2759"/>
<name>A0A8S4S2V9_9NEOP</name>
<dbReference type="EMBL" id="CAKXAJ010025963">
    <property type="protein sequence ID" value="CAH2247551.1"/>
    <property type="molecule type" value="Genomic_DNA"/>
</dbReference>
<organism evidence="1 2">
    <name type="scientific">Pararge aegeria aegeria</name>
    <dbReference type="NCBI Taxonomy" id="348720"/>
    <lineage>
        <taxon>Eukaryota</taxon>
        <taxon>Metazoa</taxon>
        <taxon>Ecdysozoa</taxon>
        <taxon>Arthropoda</taxon>
        <taxon>Hexapoda</taxon>
        <taxon>Insecta</taxon>
        <taxon>Pterygota</taxon>
        <taxon>Neoptera</taxon>
        <taxon>Endopterygota</taxon>
        <taxon>Lepidoptera</taxon>
        <taxon>Glossata</taxon>
        <taxon>Ditrysia</taxon>
        <taxon>Papilionoidea</taxon>
        <taxon>Nymphalidae</taxon>
        <taxon>Satyrinae</taxon>
        <taxon>Satyrini</taxon>
        <taxon>Parargina</taxon>
        <taxon>Pararge</taxon>
    </lineage>
</organism>
<dbReference type="AlphaFoldDB" id="A0A8S4S2V9"/>
<accession>A0A8S4S2V9</accession>
<proteinExistence type="predicted"/>
<sequence length="143" mass="16391">MNRPCRDEFEKNIRKIETDAQRAALFCVENHHKYLLGHMIVFRMHLNKSQDYVQRCQKINRSCGTPCEAETAEAVLEDQDDQITNDNESQEHTHTHCLYSVFAGADHRFLTSSGRGPLPRSRGRSVVVSGRVITYLATAMRQV</sequence>
<evidence type="ECO:0000313" key="1">
    <source>
        <dbReference type="EMBL" id="CAH2247551.1"/>
    </source>
</evidence>
<reference evidence="1" key="1">
    <citation type="submission" date="2022-03" db="EMBL/GenBank/DDBJ databases">
        <authorList>
            <person name="Lindestad O."/>
        </authorList>
    </citation>
    <scope>NUCLEOTIDE SEQUENCE</scope>
</reference>
<evidence type="ECO:0000313" key="2">
    <source>
        <dbReference type="Proteomes" id="UP000838756"/>
    </source>
</evidence>
<comment type="caution">
    <text evidence="1">The sequence shown here is derived from an EMBL/GenBank/DDBJ whole genome shotgun (WGS) entry which is preliminary data.</text>
</comment>
<keyword evidence="2" id="KW-1185">Reference proteome</keyword>
<protein>
    <submittedName>
        <fullName evidence="1">Jg747 protein</fullName>
    </submittedName>
</protein>
<dbReference type="Proteomes" id="UP000838756">
    <property type="component" value="Unassembled WGS sequence"/>
</dbReference>